<feature type="compositionally biased region" description="Low complexity" evidence="1">
    <location>
        <begin position="69"/>
        <end position="80"/>
    </location>
</feature>
<evidence type="ECO:0000313" key="3">
    <source>
        <dbReference type="Proteomes" id="UP000298127"/>
    </source>
</evidence>
<gene>
    <name evidence="2" type="ORF">E4M00_00360</name>
</gene>
<sequence>MPAADDGLEERSALLARVYSAAGQAEVERSFVDEASGEALRMRPSEWALREFDRAQALAADEAAAAARDALGAPAEAAHAGSDDAPEDTASDAESSPRARRGWRGAALVAAGVAVGLIAAYGAQTVVDESTPPTRIGSTGAVSYFGAAEPPTDHAVLAVFDRTPPDVRTLPTEILAEFDAIDVQRIYDPSTNGGDYDIFAARKSRDLYCLVLLKTGEKYQANCGTEQQIIEEGLRVTAVVPAQRAVSLLADNATSTPPPTQAPWQVEAHWNRDGTFSLSGSPVGFTG</sequence>
<organism evidence="2 3">
    <name type="scientific">Orlajensenia leifsoniae</name>
    <dbReference type="NCBI Taxonomy" id="2561933"/>
    <lineage>
        <taxon>Bacteria</taxon>
        <taxon>Bacillati</taxon>
        <taxon>Actinomycetota</taxon>
        <taxon>Actinomycetes</taxon>
        <taxon>Micrococcales</taxon>
        <taxon>Microbacteriaceae</taxon>
        <taxon>Orlajensenia</taxon>
    </lineage>
</organism>
<name>A0A4Y9R8L3_9MICO</name>
<protein>
    <submittedName>
        <fullName evidence="2">Uncharacterized protein</fullName>
    </submittedName>
</protein>
<feature type="region of interest" description="Disordered" evidence="1">
    <location>
        <begin position="69"/>
        <end position="99"/>
    </location>
</feature>
<dbReference type="RefSeq" id="WP_135118596.1">
    <property type="nucleotide sequence ID" value="NZ_SPQZ01000001.1"/>
</dbReference>
<dbReference type="AlphaFoldDB" id="A0A4Y9R8L3"/>
<accession>A0A4Y9R8L3</accession>
<comment type="caution">
    <text evidence="2">The sequence shown here is derived from an EMBL/GenBank/DDBJ whole genome shotgun (WGS) entry which is preliminary data.</text>
</comment>
<reference evidence="2 3" key="1">
    <citation type="journal article" date="2018" name="J. Microbiol.">
        <title>Leifsonia flava sp. nov., a novel actinobacterium isolated from the rhizosphere of Aquilegia viridiflora.</title>
        <authorList>
            <person name="Cai Y."/>
            <person name="Tao W.Z."/>
            <person name="Ma Y.J."/>
            <person name="Cheng J."/>
            <person name="Zhang M.Y."/>
            <person name="Zhang Y.X."/>
        </authorList>
    </citation>
    <scope>NUCLEOTIDE SEQUENCE [LARGE SCALE GENOMIC DNA]</scope>
    <source>
        <strain evidence="2 3">SYP-B2174</strain>
    </source>
</reference>
<dbReference type="Proteomes" id="UP000298127">
    <property type="component" value="Unassembled WGS sequence"/>
</dbReference>
<proteinExistence type="predicted"/>
<keyword evidence="3" id="KW-1185">Reference proteome</keyword>
<evidence type="ECO:0000313" key="2">
    <source>
        <dbReference type="EMBL" id="TFV99695.1"/>
    </source>
</evidence>
<evidence type="ECO:0000256" key="1">
    <source>
        <dbReference type="SAM" id="MobiDB-lite"/>
    </source>
</evidence>
<dbReference type="EMBL" id="SPQZ01000001">
    <property type="protein sequence ID" value="TFV99695.1"/>
    <property type="molecule type" value="Genomic_DNA"/>
</dbReference>